<dbReference type="AlphaFoldDB" id="A0A1X2HEC4"/>
<keyword evidence="3" id="KW-1185">Reference proteome</keyword>
<proteinExistence type="predicted"/>
<dbReference type="OMA" id="HVYNLSV"/>
<dbReference type="Pfam" id="PF10157">
    <property type="entry name" value="BORCS6"/>
    <property type="match status" value="1"/>
</dbReference>
<feature type="domain" description="BLOC-1-related complex subunit 6 C-terminal helix" evidence="1">
    <location>
        <begin position="16"/>
        <end position="114"/>
    </location>
</feature>
<sequence>MESPTEPTEPTEPQLPLDLEMWRRLESQANALNSNVMGVTEQLQQLMVQMAATTSEASQVHSLAMHELSATIDACTDKTVKLIAACDELDKDLEQLPRIARNIKTVLKLLDQLQKQI</sequence>
<dbReference type="InParanoid" id="A0A1X2HEC4"/>
<name>A0A1X2HEC4_SYNRA</name>
<evidence type="ECO:0000259" key="1">
    <source>
        <dbReference type="Pfam" id="PF10157"/>
    </source>
</evidence>
<evidence type="ECO:0000313" key="3">
    <source>
        <dbReference type="Proteomes" id="UP000242180"/>
    </source>
</evidence>
<gene>
    <name evidence="2" type="ORF">BCR43DRAFT_513730</name>
</gene>
<dbReference type="EMBL" id="MCGN01000004">
    <property type="protein sequence ID" value="ORY97303.1"/>
    <property type="molecule type" value="Genomic_DNA"/>
</dbReference>
<comment type="caution">
    <text evidence="2">The sequence shown here is derived from an EMBL/GenBank/DDBJ whole genome shotgun (WGS) entry which is preliminary data.</text>
</comment>
<protein>
    <recommendedName>
        <fullName evidence="1">BLOC-1-related complex subunit 6 C-terminal helix domain-containing protein</fullName>
    </recommendedName>
</protein>
<dbReference type="STRING" id="13706.A0A1X2HEC4"/>
<dbReference type="OrthoDB" id="21270at2759"/>
<reference evidence="2 3" key="1">
    <citation type="submission" date="2016-07" db="EMBL/GenBank/DDBJ databases">
        <title>Pervasive Adenine N6-methylation of Active Genes in Fungi.</title>
        <authorList>
            <consortium name="DOE Joint Genome Institute"/>
            <person name="Mondo S.J."/>
            <person name="Dannebaum R.O."/>
            <person name="Kuo R.C."/>
            <person name="Labutti K."/>
            <person name="Haridas S."/>
            <person name="Kuo A."/>
            <person name="Salamov A."/>
            <person name="Ahrendt S.R."/>
            <person name="Lipzen A."/>
            <person name="Sullivan W."/>
            <person name="Andreopoulos W.B."/>
            <person name="Clum A."/>
            <person name="Lindquist E."/>
            <person name="Daum C."/>
            <person name="Ramamoorthy G.K."/>
            <person name="Gryganskyi A."/>
            <person name="Culley D."/>
            <person name="Magnuson J.K."/>
            <person name="James T.Y."/>
            <person name="O'Malley M.A."/>
            <person name="Stajich J.E."/>
            <person name="Spatafora J.W."/>
            <person name="Visel A."/>
            <person name="Grigoriev I.V."/>
        </authorList>
    </citation>
    <scope>NUCLEOTIDE SEQUENCE [LARGE SCALE GENOMIC DNA]</scope>
    <source>
        <strain evidence="2 3">NRRL 2496</strain>
    </source>
</reference>
<evidence type="ECO:0000313" key="2">
    <source>
        <dbReference type="EMBL" id="ORY97303.1"/>
    </source>
</evidence>
<dbReference type="Proteomes" id="UP000242180">
    <property type="component" value="Unassembled WGS sequence"/>
</dbReference>
<dbReference type="InterPro" id="IPR046465">
    <property type="entry name" value="BORCS6_C"/>
</dbReference>
<organism evidence="2 3">
    <name type="scientific">Syncephalastrum racemosum</name>
    <name type="common">Filamentous fungus</name>
    <dbReference type="NCBI Taxonomy" id="13706"/>
    <lineage>
        <taxon>Eukaryota</taxon>
        <taxon>Fungi</taxon>
        <taxon>Fungi incertae sedis</taxon>
        <taxon>Mucoromycota</taxon>
        <taxon>Mucoromycotina</taxon>
        <taxon>Mucoromycetes</taxon>
        <taxon>Mucorales</taxon>
        <taxon>Syncephalastraceae</taxon>
        <taxon>Syncephalastrum</taxon>
    </lineage>
</organism>
<accession>A0A1X2HEC4</accession>